<keyword evidence="13" id="KW-1185">Reference proteome</keyword>
<evidence type="ECO:0000256" key="4">
    <source>
        <dbReference type="ARBA" id="ARBA00022519"/>
    </source>
</evidence>
<evidence type="ECO:0000256" key="5">
    <source>
        <dbReference type="ARBA" id="ARBA00022597"/>
    </source>
</evidence>
<dbReference type="eggNOG" id="COG4214">
    <property type="taxonomic scope" value="Bacteria"/>
</dbReference>
<evidence type="ECO:0000313" key="13">
    <source>
        <dbReference type="Proteomes" id="UP000002432"/>
    </source>
</evidence>
<sequence>MSGNNRAVATSVQIVEAGRTSNLPPQVKFGATARAYTMAAALVAIWIVFEYTTHGVFLNARNFSNLTRQMAVTGVLSVGMLMVIVIGEIDLSVGSLVGLTGMAAALVQANNAWGVTATLTIALVFGLIIGCAQGILTSYARVPSFIVTLGGLLAWRGVTKAISAGQTIPIQLYNFNSIGQSYLDKPIGWAFAALAVVAIIVTQLRWQSSRKRLGLSTLSSTQLALRIGIPSVLSVALVAMLNAYEGIPVPVLLFLIVALAGAFVMSNTTWGRYMYAVGGNREAARLSGINTRALTIATFGVLGLLAGLAGVIYTARVGSASPDAGLLLELDAIAACVIGGASLMGGRGTIAGACMGALFMASLDNGMSLKNVPDFTQDIVKGTILVAAVALDMLSRKRNG</sequence>
<dbReference type="GO" id="GO:0022857">
    <property type="term" value="F:transmembrane transporter activity"/>
    <property type="evidence" value="ECO:0007669"/>
    <property type="project" value="InterPro"/>
</dbReference>
<keyword evidence="5" id="KW-0762">Sugar transport</keyword>
<dbReference type="GO" id="GO:0005886">
    <property type="term" value="C:plasma membrane"/>
    <property type="evidence" value="ECO:0007669"/>
    <property type="project" value="UniProtKB-SubCell"/>
</dbReference>
<evidence type="ECO:0000256" key="8">
    <source>
        <dbReference type="ARBA" id="ARBA00023136"/>
    </source>
</evidence>
<keyword evidence="3" id="KW-1003">Cell membrane</keyword>
<dbReference type="HOGENOM" id="CLU_028880_2_2_0"/>
<evidence type="ECO:0000313" key="12">
    <source>
        <dbReference type="EMBL" id="ABF39908.1"/>
    </source>
</evidence>
<feature type="transmembrane region" description="Helical" evidence="11">
    <location>
        <begin position="247"/>
        <end position="270"/>
    </location>
</feature>
<dbReference type="KEGG" id="aba:Acid345_0905"/>
<organism evidence="12 13">
    <name type="scientific">Koribacter versatilis (strain Ellin345)</name>
    <dbReference type="NCBI Taxonomy" id="204669"/>
    <lineage>
        <taxon>Bacteria</taxon>
        <taxon>Pseudomonadati</taxon>
        <taxon>Acidobacteriota</taxon>
        <taxon>Terriglobia</taxon>
        <taxon>Terriglobales</taxon>
        <taxon>Candidatus Korobacteraceae</taxon>
        <taxon>Candidatus Korobacter</taxon>
    </lineage>
</organism>
<dbReference type="PANTHER" id="PTHR32196:SF32">
    <property type="entry name" value="XYLOSE TRANSPORT SYSTEM PERMEASE PROTEIN XYLH"/>
    <property type="match status" value="1"/>
</dbReference>
<dbReference type="InterPro" id="IPR001851">
    <property type="entry name" value="ABC_transp_permease"/>
</dbReference>
<name>Q1IT92_KORVE</name>
<dbReference type="CDD" id="cd06579">
    <property type="entry name" value="TM_PBP1_transp_AraH_like"/>
    <property type="match status" value="1"/>
</dbReference>
<gene>
    <name evidence="12" type="ordered locus">Acid345_0905</name>
</gene>
<keyword evidence="8 11" id="KW-0472">Membrane</keyword>
<dbReference type="PANTHER" id="PTHR32196">
    <property type="entry name" value="ABC TRANSPORTER PERMEASE PROTEIN YPHD-RELATED-RELATED"/>
    <property type="match status" value="1"/>
</dbReference>
<dbReference type="Pfam" id="PF02653">
    <property type="entry name" value="BPD_transp_2"/>
    <property type="match status" value="1"/>
</dbReference>
<feature type="transmembrane region" description="Helical" evidence="11">
    <location>
        <begin position="35"/>
        <end position="58"/>
    </location>
</feature>
<keyword evidence="4" id="KW-0997">Cell inner membrane</keyword>
<keyword evidence="6 11" id="KW-0812">Transmembrane</keyword>
<dbReference type="OrthoDB" id="9813906at2"/>
<evidence type="ECO:0000256" key="6">
    <source>
        <dbReference type="ARBA" id="ARBA00022692"/>
    </source>
</evidence>
<feature type="transmembrane region" description="Helical" evidence="11">
    <location>
        <begin position="112"/>
        <end position="132"/>
    </location>
</feature>
<feature type="transmembrane region" description="Helical" evidence="11">
    <location>
        <begin position="70"/>
        <end position="92"/>
    </location>
</feature>
<evidence type="ECO:0000256" key="7">
    <source>
        <dbReference type="ARBA" id="ARBA00022989"/>
    </source>
</evidence>
<feature type="transmembrane region" description="Helical" evidence="11">
    <location>
        <begin position="139"/>
        <end position="158"/>
    </location>
</feature>
<dbReference type="EnsemblBacteria" id="ABF39908">
    <property type="protein sequence ID" value="ABF39908"/>
    <property type="gene ID" value="Acid345_0905"/>
</dbReference>
<dbReference type="EMBL" id="CP000360">
    <property type="protein sequence ID" value="ABF39908.1"/>
    <property type="molecule type" value="Genomic_DNA"/>
</dbReference>
<keyword evidence="7 11" id="KW-1133">Transmembrane helix</keyword>
<feature type="transmembrane region" description="Helical" evidence="11">
    <location>
        <begin position="332"/>
        <end position="361"/>
    </location>
</feature>
<evidence type="ECO:0000256" key="1">
    <source>
        <dbReference type="ARBA" id="ARBA00004651"/>
    </source>
</evidence>
<comment type="subcellular location">
    <subcellularLocation>
        <location evidence="1">Cell membrane</location>
        <topology evidence="1">Multi-pass membrane protein</topology>
    </subcellularLocation>
</comment>
<evidence type="ECO:0000256" key="11">
    <source>
        <dbReference type="SAM" id="Phobius"/>
    </source>
</evidence>
<dbReference type="STRING" id="204669.Acid345_0905"/>
<accession>Q1IT92</accession>
<protein>
    <recommendedName>
        <fullName evidence="10">Xylose transport system permease protein XylH</fullName>
    </recommendedName>
</protein>
<evidence type="ECO:0000256" key="10">
    <source>
        <dbReference type="ARBA" id="ARBA00035686"/>
    </source>
</evidence>
<feature type="transmembrane region" description="Helical" evidence="11">
    <location>
        <begin position="186"/>
        <end position="202"/>
    </location>
</feature>
<evidence type="ECO:0000256" key="3">
    <source>
        <dbReference type="ARBA" id="ARBA00022475"/>
    </source>
</evidence>
<reference evidence="12 13" key="1">
    <citation type="journal article" date="2009" name="Appl. Environ. Microbiol.">
        <title>Three genomes from the phylum Acidobacteria provide insight into the lifestyles of these microorganisms in soils.</title>
        <authorList>
            <person name="Ward N.L."/>
            <person name="Challacombe J.F."/>
            <person name="Janssen P.H."/>
            <person name="Henrissat B."/>
            <person name="Coutinho P.M."/>
            <person name="Wu M."/>
            <person name="Xie G."/>
            <person name="Haft D.H."/>
            <person name="Sait M."/>
            <person name="Badger J."/>
            <person name="Barabote R.D."/>
            <person name="Bradley B."/>
            <person name="Brettin T.S."/>
            <person name="Brinkac L.M."/>
            <person name="Bruce D."/>
            <person name="Creasy T."/>
            <person name="Daugherty S.C."/>
            <person name="Davidsen T.M."/>
            <person name="DeBoy R.T."/>
            <person name="Detter J.C."/>
            <person name="Dodson R.J."/>
            <person name="Durkin A.S."/>
            <person name="Ganapathy A."/>
            <person name="Gwinn-Giglio M."/>
            <person name="Han C.S."/>
            <person name="Khouri H."/>
            <person name="Kiss H."/>
            <person name="Kothari S.P."/>
            <person name="Madupu R."/>
            <person name="Nelson K.E."/>
            <person name="Nelson W.C."/>
            <person name="Paulsen I."/>
            <person name="Penn K."/>
            <person name="Ren Q."/>
            <person name="Rosovitz M.J."/>
            <person name="Selengut J.D."/>
            <person name="Shrivastava S."/>
            <person name="Sullivan S.A."/>
            <person name="Tapia R."/>
            <person name="Thompson L.S."/>
            <person name="Watkins K.L."/>
            <person name="Yang Q."/>
            <person name="Yu C."/>
            <person name="Zafar N."/>
            <person name="Zhou L."/>
            <person name="Kuske C.R."/>
        </authorList>
    </citation>
    <scope>NUCLEOTIDE SEQUENCE [LARGE SCALE GENOMIC DNA]</scope>
    <source>
        <strain evidence="12 13">Ellin345</strain>
    </source>
</reference>
<evidence type="ECO:0000256" key="2">
    <source>
        <dbReference type="ARBA" id="ARBA00022448"/>
    </source>
</evidence>
<proteinExistence type="predicted"/>
<feature type="transmembrane region" description="Helical" evidence="11">
    <location>
        <begin position="223"/>
        <end position="241"/>
    </location>
</feature>
<evidence type="ECO:0000256" key="9">
    <source>
        <dbReference type="ARBA" id="ARBA00035611"/>
    </source>
</evidence>
<dbReference type="AlphaFoldDB" id="Q1IT92"/>
<feature type="transmembrane region" description="Helical" evidence="11">
    <location>
        <begin position="291"/>
        <end position="312"/>
    </location>
</feature>
<comment type="function">
    <text evidence="9">Part of the binding-protein-dependent transport system for D-xylose. Probably responsible for the translocation of the substrate across the membrane.</text>
</comment>
<dbReference type="RefSeq" id="WP_011521710.1">
    <property type="nucleotide sequence ID" value="NC_008009.1"/>
</dbReference>
<keyword evidence="2" id="KW-0813">Transport</keyword>
<dbReference type="Proteomes" id="UP000002432">
    <property type="component" value="Chromosome"/>
</dbReference>